<feature type="transmembrane region" description="Helical" evidence="5">
    <location>
        <begin position="160"/>
        <end position="178"/>
    </location>
</feature>
<evidence type="ECO:0000256" key="2">
    <source>
        <dbReference type="ARBA" id="ARBA00022692"/>
    </source>
</evidence>
<dbReference type="GO" id="GO:0015297">
    <property type="term" value="F:antiporter activity"/>
    <property type="evidence" value="ECO:0000318"/>
    <property type="project" value="GO_Central"/>
</dbReference>
<comment type="subcellular location">
    <subcellularLocation>
        <location evidence="1">Membrane</location>
        <topology evidence="1">Multi-pass membrane protein</topology>
    </subcellularLocation>
</comment>
<feature type="transmembrane region" description="Helical" evidence="5">
    <location>
        <begin position="210"/>
        <end position="230"/>
    </location>
</feature>
<dbReference type="GO" id="GO:0005794">
    <property type="term" value="C:Golgi apparatus"/>
    <property type="evidence" value="ECO:0000318"/>
    <property type="project" value="GO_Central"/>
</dbReference>
<evidence type="ECO:0000256" key="4">
    <source>
        <dbReference type="ARBA" id="ARBA00023136"/>
    </source>
</evidence>
<keyword evidence="4 5" id="KW-0472">Membrane</keyword>
<accession>A0A8V0XUZ9</accession>
<dbReference type="Proteomes" id="UP000000539">
    <property type="component" value="Chromosome Z"/>
</dbReference>
<dbReference type="PANTHER" id="PTHR11132">
    <property type="entry name" value="SOLUTE CARRIER FAMILY 35"/>
    <property type="match status" value="1"/>
</dbReference>
<feature type="transmembrane region" description="Helical" evidence="5">
    <location>
        <begin position="22"/>
        <end position="41"/>
    </location>
</feature>
<dbReference type="Ensembl" id="ENSGALT00010021018.1">
    <property type="protein sequence ID" value="ENSGALP00010012068.1"/>
    <property type="gene ID" value="ENSGALG00010008846.1"/>
</dbReference>
<dbReference type="GO" id="GO:0015012">
    <property type="term" value="P:heparan sulfate proteoglycan biosynthetic process"/>
    <property type="evidence" value="ECO:0007669"/>
    <property type="project" value="Ensembl"/>
</dbReference>
<reference evidence="6" key="2">
    <citation type="submission" date="2025-08" db="UniProtKB">
        <authorList>
            <consortium name="Ensembl"/>
        </authorList>
    </citation>
    <scope>IDENTIFICATION</scope>
    <source>
        <strain evidence="6">broiler</strain>
    </source>
</reference>
<feature type="transmembrane region" description="Helical" evidence="5">
    <location>
        <begin position="47"/>
        <end position="66"/>
    </location>
</feature>
<dbReference type="GO" id="GO:0000139">
    <property type="term" value="C:Golgi membrane"/>
    <property type="evidence" value="ECO:0007669"/>
    <property type="project" value="Ensembl"/>
</dbReference>
<dbReference type="GO" id="GO:0005461">
    <property type="term" value="F:UDP-glucuronate transmembrane transporter activity"/>
    <property type="evidence" value="ECO:0000318"/>
    <property type="project" value="GO_Central"/>
</dbReference>
<evidence type="ECO:0000256" key="3">
    <source>
        <dbReference type="ARBA" id="ARBA00022989"/>
    </source>
</evidence>
<keyword evidence="3 5" id="KW-1133">Transmembrane helix</keyword>
<organism evidence="6 7">
    <name type="scientific">Gallus gallus</name>
    <name type="common">Chicken</name>
    <dbReference type="NCBI Taxonomy" id="9031"/>
    <lineage>
        <taxon>Eukaryota</taxon>
        <taxon>Metazoa</taxon>
        <taxon>Chordata</taxon>
        <taxon>Craniata</taxon>
        <taxon>Vertebrata</taxon>
        <taxon>Euteleostomi</taxon>
        <taxon>Archelosauria</taxon>
        <taxon>Archosauria</taxon>
        <taxon>Dinosauria</taxon>
        <taxon>Saurischia</taxon>
        <taxon>Theropoda</taxon>
        <taxon>Coelurosauria</taxon>
        <taxon>Aves</taxon>
        <taxon>Neognathae</taxon>
        <taxon>Galloanserae</taxon>
        <taxon>Galliformes</taxon>
        <taxon>Phasianidae</taxon>
        <taxon>Phasianinae</taxon>
        <taxon>Gallus</taxon>
    </lineage>
</organism>
<evidence type="ECO:0000256" key="1">
    <source>
        <dbReference type="ARBA" id="ARBA00004141"/>
    </source>
</evidence>
<sequence>MCCPGGAVTAGRAAGRPRGAALALRGAVSAVFYGTYSFLRVLVNKGLLIVLLISSQLFPLPLIYVGNHLSGLSSISKLSLLMFTVLRKFTIPLTLLLEVILGSDLSFNLEGYTFVLLNDIFTVANGVYTKQKMDPKELGKYSVLFYNACFMMVPQVGTRILHLMLIMVFNCIFFFLSCEYHYNSALTTAVVGAIKNISIAYIKMLVGGDYVFSVLNFIGLSICMVGGLRYSFLSSRENSKPAQPENEKDVLSE</sequence>
<proteinExistence type="predicted"/>
<dbReference type="AlphaFoldDB" id="A0A8V0XUZ9"/>
<dbReference type="GO" id="GO:0005463">
    <property type="term" value="F:UDP-N-acetylgalactosamine transmembrane transporter activity"/>
    <property type="evidence" value="ECO:0000318"/>
    <property type="project" value="GO_Central"/>
</dbReference>
<dbReference type="GeneTree" id="ENSGT00940000160237"/>
<feature type="transmembrane region" description="Helical" evidence="5">
    <location>
        <begin position="78"/>
        <end position="101"/>
    </location>
</feature>
<protein>
    <submittedName>
        <fullName evidence="6">Solute carrier family 35 member D2</fullName>
    </submittedName>
</protein>
<evidence type="ECO:0000313" key="7">
    <source>
        <dbReference type="Proteomes" id="UP000000539"/>
    </source>
</evidence>
<keyword evidence="2 5" id="KW-0812">Transmembrane</keyword>
<evidence type="ECO:0000313" key="6">
    <source>
        <dbReference type="Ensembl" id="ENSGALP00010012068.1"/>
    </source>
</evidence>
<dbReference type="GO" id="GO:0015780">
    <property type="term" value="P:nucleotide-sugar transmembrane transport"/>
    <property type="evidence" value="ECO:0000318"/>
    <property type="project" value="GO_Central"/>
</dbReference>
<dbReference type="GO" id="GO:0005462">
    <property type="term" value="F:UDP-N-acetylglucosamine transmembrane transporter activity"/>
    <property type="evidence" value="ECO:0000318"/>
    <property type="project" value="GO_Central"/>
</dbReference>
<keyword evidence="7" id="KW-1185">Reference proteome</keyword>
<name>A0A8V0XUZ9_CHICK</name>
<reference evidence="6" key="3">
    <citation type="submission" date="2025-09" db="UniProtKB">
        <authorList>
            <consortium name="Ensembl"/>
        </authorList>
    </citation>
    <scope>IDENTIFICATION</scope>
    <source>
        <strain evidence="6">broiler</strain>
    </source>
</reference>
<evidence type="ECO:0000256" key="5">
    <source>
        <dbReference type="SAM" id="Phobius"/>
    </source>
</evidence>
<dbReference type="InterPro" id="IPR050186">
    <property type="entry name" value="TPT_transporter"/>
</dbReference>
<feature type="transmembrane region" description="Helical" evidence="5">
    <location>
        <begin position="185"/>
        <end position="204"/>
    </location>
</feature>
<dbReference type="GlyGen" id="A0A8V0XUZ9">
    <property type="glycosylation" value="1 site"/>
</dbReference>
<reference evidence="6" key="1">
    <citation type="submission" date="2020-11" db="EMBL/GenBank/DDBJ databases">
        <title>Gallus gallus (Chicken) genome, bGalGal1, GRCg7b, maternal haplotype autosomes + Z &amp; W.</title>
        <authorList>
            <person name="Warren W."/>
            <person name="Formenti G."/>
            <person name="Fedrigo O."/>
            <person name="Haase B."/>
            <person name="Mountcastle J."/>
            <person name="Balacco J."/>
            <person name="Tracey A."/>
            <person name="Schneider V."/>
            <person name="Okimoto R."/>
            <person name="Cheng H."/>
            <person name="Hawken R."/>
            <person name="Howe K."/>
            <person name="Jarvis E.D."/>
        </authorList>
    </citation>
    <scope>NUCLEOTIDE SEQUENCE [LARGE SCALE GENOMIC DNA]</scope>
    <source>
        <strain evidence="6">Broiler</strain>
    </source>
</reference>